<dbReference type="InterPro" id="IPR008963">
    <property type="entry name" value="Purple_acid_Pase-like_N"/>
</dbReference>
<dbReference type="GO" id="GO:0003993">
    <property type="term" value="F:acid phosphatase activity"/>
    <property type="evidence" value="ECO:0007669"/>
    <property type="project" value="InterPro"/>
</dbReference>
<dbReference type="Gene3D" id="2.60.40.380">
    <property type="entry name" value="Purple acid phosphatase-like, N-terminal"/>
    <property type="match status" value="1"/>
</dbReference>
<evidence type="ECO:0000259" key="3">
    <source>
        <dbReference type="Pfam" id="PF00149"/>
    </source>
</evidence>
<protein>
    <submittedName>
        <fullName evidence="5">Purple acid Phosphatase, N-terminal domain</fullName>
    </submittedName>
</protein>
<dbReference type="OrthoDB" id="9801383at2"/>
<proteinExistence type="predicted"/>
<keyword evidence="1" id="KW-0732">Signal</keyword>
<dbReference type="InterPro" id="IPR004843">
    <property type="entry name" value="Calcineurin-like_PHP"/>
</dbReference>
<keyword evidence="2" id="KW-0812">Transmembrane</keyword>
<dbReference type="Proteomes" id="UP000184609">
    <property type="component" value="Unassembled WGS sequence"/>
</dbReference>
<dbReference type="Gene3D" id="3.60.21.10">
    <property type="match status" value="1"/>
</dbReference>
<feature type="domain" description="Purple acid phosphatase N-terminal" evidence="4">
    <location>
        <begin position="234"/>
        <end position="329"/>
    </location>
</feature>
<dbReference type="CDD" id="cd00063">
    <property type="entry name" value="FN3"/>
    <property type="match status" value="1"/>
</dbReference>
<keyword evidence="2" id="KW-1133">Transmembrane helix</keyword>
<dbReference type="InterPro" id="IPR029052">
    <property type="entry name" value="Metallo-depent_PP-like"/>
</dbReference>
<dbReference type="PANTHER" id="PTHR22953">
    <property type="entry name" value="ACID PHOSPHATASE RELATED"/>
    <property type="match status" value="1"/>
</dbReference>
<dbReference type="Pfam" id="PF00149">
    <property type="entry name" value="Metallophos"/>
    <property type="match status" value="1"/>
</dbReference>
<dbReference type="InterPro" id="IPR003961">
    <property type="entry name" value="FN3_dom"/>
</dbReference>
<feature type="transmembrane region" description="Helical" evidence="2">
    <location>
        <begin position="7"/>
        <end position="23"/>
    </location>
</feature>
<dbReference type="AlphaFoldDB" id="A0A1M7ZKI4"/>
<evidence type="ECO:0000256" key="2">
    <source>
        <dbReference type="SAM" id="Phobius"/>
    </source>
</evidence>
<evidence type="ECO:0000259" key="4">
    <source>
        <dbReference type="Pfam" id="PF16656"/>
    </source>
</evidence>
<reference evidence="6" key="1">
    <citation type="submission" date="2016-12" db="EMBL/GenBank/DDBJ databases">
        <authorList>
            <person name="Varghese N."/>
            <person name="Submissions S."/>
        </authorList>
    </citation>
    <scope>NUCLEOTIDE SEQUENCE [LARGE SCALE GENOMIC DNA]</scope>
    <source>
        <strain evidence="6">DSM 25035</strain>
    </source>
</reference>
<dbReference type="PANTHER" id="PTHR22953:SF153">
    <property type="entry name" value="PURPLE ACID PHOSPHATASE"/>
    <property type="match status" value="1"/>
</dbReference>
<dbReference type="Pfam" id="PF16656">
    <property type="entry name" value="Pur_ac_phosph_N"/>
    <property type="match status" value="1"/>
</dbReference>
<dbReference type="InterPro" id="IPR015914">
    <property type="entry name" value="PAPs_N"/>
</dbReference>
<sequence>MITQKSLITYLYILFGIGLFFMSCQSPKEEPTPPLEETMDWVISRFYADFSPSELKSADQSFFLSNLTAQELEVLSTQYWKFHVNEPVQVSLMIDVDQKTIPFWVEEAGFKKTDLKVTNEEYTYQVWRKEFPEGMVELGIPGIENHRTPYFVSVGKVDRDSDKQLEITEVFPAYQELQSLQKGNPVYTCWDLELQDYPAELEGDILLATNRGRPRESHLFQAIRETNFPSKGAPDQIALSWSDDTHTSMNIQWRTSLAIAQNTLTYWEKGTTDSIQVQSQVKELYDRLVYGDPRVNHHTVELKNLKSGQTYFYQIKSGSHKSDIYSFQTASEDDHFSFIWFGDTHNQKDWGQLIQKADKVHPETAFYSTTGDMVDHGLYRNEWDDFFGYSGQVFSEKPLMPIPGNHENQDDLGNQLYYDLWSLPQNGPDQNPKESSYNFEYKNTFFLMIDATQDVELLTPWIERQLKNSSSEWKIAMLHFPPYNWQSSYPDIVEQWIPLFDQYHVDIVQSGHVHNYMRSKPLLAGNAVDDFSKGTVYVYSVGTGYNLFPIGEPAPYVHVQENSNYYYQRVEIKGKRLQFVTYNSAGEVVDRFEIRK</sequence>
<dbReference type="STRING" id="1073327.SAMN04488108_4059"/>
<keyword evidence="6" id="KW-1185">Reference proteome</keyword>
<feature type="domain" description="Calcineurin-like phosphoesterase" evidence="3">
    <location>
        <begin position="338"/>
        <end position="516"/>
    </location>
</feature>
<dbReference type="EMBL" id="FRXN01000008">
    <property type="protein sequence ID" value="SHO65398.1"/>
    <property type="molecule type" value="Genomic_DNA"/>
</dbReference>
<dbReference type="PROSITE" id="PS51257">
    <property type="entry name" value="PROKAR_LIPOPROTEIN"/>
    <property type="match status" value="1"/>
</dbReference>
<keyword evidence="2" id="KW-0472">Membrane</keyword>
<name>A0A1M7ZKI4_9BACT</name>
<accession>A0A1M7ZKI4</accession>
<organism evidence="5 6">
    <name type="scientific">Algoriphagus zhangzhouensis</name>
    <dbReference type="NCBI Taxonomy" id="1073327"/>
    <lineage>
        <taxon>Bacteria</taxon>
        <taxon>Pseudomonadati</taxon>
        <taxon>Bacteroidota</taxon>
        <taxon>Cytophagia</taxon>
        <taxon>Cytophagales</taxon>
        <taxon>Cyclobacteriaceae</taxon>
        <taxon>Algoriphagus</taxon>
    </lineage>
</organism>
<evidence type="ECO:0000313" key="6">
    <source>
        <dbReference type="Proteomes" id="UP000184609"/>
    </source>
</evidence>
<dbReference type="SUPFAM" id="SSF49363">
    <property type="entry name" value="Purple acid phosphatase, N-terminal domain"/>
    <property type="match status" value="1"/>
</dbReference>
<evidence type="ECO:0000313" key="5">
    <source>
        <dbReference type="EMBL" id="SHO65398.1"/>
    </source>
</evidence>
<dbReference type="InterPro" id="IPR039331">
    <property type="entry name" value="PAPs-like"/>
</dbReference>
<evidence type="ECO:0000256" key="1">
    <source>
        <dbReference type="ARBA" id="ARBA00022729"/>
    </source>
</evidence>
<dbReference type="GO" id="GO:0046872">
    <property type="term" value="F:metal ion binding"/>
    <property type="evidence" value="ECO:0007669"/>
    <property type="project" value="InterPro"/>
</dbReference>
<dbReference type="SUPFAM" id="SSF56300">
    <property type="entry name" value="Metallo-dependent phosphatases"/>
    <property type="match status" value="1"/>
</dbReference>
<gene>
    <name evidence="5" type="ORF">SAMN04488108_4059</name>
</gene>